<dbReference type="SMART" id="SM00091">
    <property type="entry name" value="PAS"/>
    <property type="match status" value="3"/>
</dbReference>
<sequence length="867" mass="98130">MFDPLSAAGLLLAVIATGGWWHERRQRRRAEARMLPERQRFSELLERLGIGHWIRDLETQEMWWSSSFRRQHGMAEDLPAHRRHMLDILHPDDRATFAERLGAAYAQGEGETTYRSIADDGAVRHHVVRIAVATDPETGHRLAYGFNLDITEHVQLQRTLQERTAYLEAIVGHLPMGLSVFDDQLRLKVWNAEFTKVLDLPADLVREGVDFSELIRVPAQRGEYGEGDIEAMVRQRRELALRFQAHRFERTRPNGRTHLVIGEPILHEGQVTGFVTTYTDITEQKLERERLEQTSDRLRTLIEHIPAGVTMVDRQLQIVAWNDRLRELLDIPEELFRQPVVSLESMFRFNVMRGEYGPCEDPEAMVQALLDRARDFQPHAFERTRPNGRVLYIQGQPLATGGFVTVYTDVTEQKHHEAEVERLARTDPLTGLDHRGAFTIGLRQALAQAERHGGQMAVLFIDMDRFKAINDSLGHEVGDVVLIEMARRLRERLRQSDIVARIGGDEFVVALTGIEAGLDAAQVATQLLQALSAPYDTPRGPVHLSPSIGIALYPQDGLEENELLRLADLAMYHVKNEGGAGYRFYAPDMNEAVIRRIEFEHRLRAALQAHQLELHYQPIHRLSDGLPLLGFEALLRWPQGDGRYIPPDQFIPIAEESDLIEHLGLWVCQQVARQSRLWREQGLQPTTEAWRIGINLSARQFDRADLVDRLASCFAQEGLGLDGVTFEITEGAMMRDPQRAEQQLQTLRSHGAQCAVDDFGTGYSSLSYLRHFAIDHLKIDKSFVHALSPHPDDLAIISAAIGLAHQLGHQTVAEGVETVEQLACLQRLGCDAVQGYLLSRPMQAAEVPGYLERVARGDHQPSVRLSA</sequence>
<dbReference type="Pfam" id="PF00990">
    <property type="entry name" value="GGDEF"/>
    <property type="match status" value="1"/>
</dbReference>
<dbReference type="Pfam" id="PF12860">
    <property type="entry name" value="PAS_7"/>
    <property type="match status" value="2"/>
</dbReference>
<evidence type="ECO:0000259" key="3">
    <source>
        <dbReference type="PROSITE" id="PS50887"/>
    </source>
</evidence>
<dbReference type="EMBL" id="SNYL01000005">
    <property type="protein sequence ID" value="TDQ43732.1"/>
    <property type="molecule type" value="Genomic_DNA"/>
</dbReference>
<dbReference type="RefSeq" id="WP_164499707.1">
    <property type="nucleotide sequence ID" value="NZ_SNYL01000005.1"/>
</dbReference>
<dbReference type="AlphaFoldDB" id="A0A4R6UCL0"/>
<feature type="domain" description="GGDEF" evidence="3">
    <location>
        <begin position="454"/>
        <end position="587"/>
    </location>
</feature>
<dbReference type="SMART" id="SM00052">
    <property type="entry name" value="EAL"/>
    <property type="match status" value="1"/>
</dbReference>
<dbReference type="Pfam" id="PF00563">
    <property type="entry name" value="EAL"/>
    <property type="match status" value="1"/>
</dbReference>
<protein>
    <submittedName>
        <fullName evidence="4">PAS domain S-box-containing protein/diguanylate cyclase (GGDEF)-like protein</fullName>
    </submittedName>
</protein>
<dbReference type="CDD" id="cd01949">
    <property type="entry name" value="GGDEF"/>
    <property type="match status" value="1"/>
</dbReference>
<dbReference type="InterPro" id="IPR035965">
    <property type="entry name" value="PAS-like_dom_sf"/>
</dbReference>
<dbReference type="Pfam" id="PF00989">
    <property type="entry name" value="PAS"/>
    <property type="match status" value="1"/>
</dbReference>
<dbReference type="Gene3D" id="3.30.450.20">
    <property type="entry name" value="PAS domain"/>
    <property type="match status" value="3"/>
</dbReference>
<dbReference type="NCBIfam" id="TIGR00254">
    <property type="entry name" value="GGDEF"/>
    <property type="match status" value="1"/>
</dbReference>
<dbReference type="CDD" id="cd01948">
    <property type="entry name" value="EAL"/>
    <property type="match status" value="1"/>
</dbReference>
<dbReference type="GO" id="GO:0006355">
    <property type="term" value="P:regulation of DNA-templated transcription"/>
    <property type="evidence" value="ECO:0007669"/>
    <property type="project" value="InterPro"/>
</dbReference>
<comment type="caution">
    <text evidence="4">The sequence shown here is derived from an EMBL/GenBank/DDBJ whole genome shotgun (WGS) entry which is preliminary data.</text>
</comment>
<dbReference type="InterPro" id="IPR052155">
    <property type="entry name" value="Biofilm_reg_signaling"/>
</dbReference>
<dbReference type="PROSITE" id="PS50887">
    <property type="entry name" value="GGDEF"/>
    <property type="match status" value="1"/>
</dbReference>
<dbReference type="InterPro" id="IPR000160">
    <property type="entry name" value="GGDEF_dom"/>
</dbReference>
<gene>
    <name evidence="4" type="ORF">DFR43_10582</name>
</gene>
<organism evidence="4 5">
    <name type="scientific">Tepidicella xavieri</name>
    <dbReference type="NCBI Taxonomy" id="360241"/>
    <lineage>
        <taxon>Bacteria</taxon>
        <taxon>Pseudomonadati</taxon>
        <taxon>Pseudomonadota</taxon>
        <taxon>Betaproteobacteria</taxon>
        <taxon>Burkholderiales</taxon>
        <taxon>Tepidicella</taxon>
    </lineage>
</organism>
<dbReference type="InterPro" id="IPR001633">
    <property type="entry name" value="EAL_dom"/>
</dbReference>
<evidence type="ECO:0000313" key="5">
    <source>
        <dbReference type="Proteomes" id="UP000295510"/>
    </source>
</evidence>
<feature type="domain" description="PAS" evidence="1">
    <location>
        <begin position="37"/>
        <end position="108"/>
    </location>
</feature>
<dbReference type="NCBIfam" id="TIGR00229">
    <property type="entry name" value="sensory_box"/>
    <property type="match status" value="1"/>
</dbReference>
<dbReference type="Proteomes" id="UP000295510">
    <property type="component" value="Unassembled WGS sequence"/>
</dbReference>
<evidence type="ECO:0000259" key="2">
    <source>
        <dbReference type="PROSITE" id="PS50883"/>
    </source>
</evidence>
<dbReference type="SMART" id="SM00267">
    <property type="entry name" value="GGDEF"/>
    <property type="match status" value="1"/>
</dbReference>
<feature type="domain" description="PAS" evidence="1">
    <location>
        <begin position="294"/>
        <end position="334"/>
    </location>
</feature>
<dbReference type="SUPFAM" id="SSF55785">
    <property type="entry name" value="PYP-like sensor domain (PAS domain)"/>
    <property type="match status" value="3"/>
</dbReference>
<reference evidence="4 5" key="1">
    <citation type="submission" date="2019-03" db="EMBL/GenBank/DDBJ databases">
        <title>Genomic Encyclopedia of Type Strains, Phase IV (KMG-IV): sequencing the most valuable type-strain genomes for metagenomic binning, comparative biology and taxonomic classification.</title>
        <authorList>
            <person name="Goeker M."/>
        </authorList>
    </citation>
    <scope>NUCLEOTIDE SEQUENCE [LARGE SCALE GENOMIC DNA]</scope>
    <source>
        <strain evidence="4 5">DSM 19605</strain>
    </source>
</reference>
<feature type="domain" description="EAL" evidence="2">
    <location>
        <begin position="596"/>
        <end position="855"/>
    </location>
</feature>
<dbReference type="InterPro" id="IPR029787">
    <property type="entry name" value="Nucleotide_cyclase"/>
</dbReference>
<keyword evidence="5" id="KW-1185">Reference proteome</keyword>
<dbReference type="PANTHER" id="PTHR44757:SF2">
    <property type="entry name" value="BIOFILM ARCHITECTURE MAINTENANCE PROTEIN MBAA"/>
    <property type="match status" value="1"/>
</dbReference>
<name>A0A4R6UCL0_9BURK</name>
<dbReference type="SMART" id="SM00086">
    <property type="entry name" value="PAC"/>
    <property type="match status" value="2"/>
</dbReference>
<dbReference type="PROSITE" id="PS50112">
    <property type="entry name" value="PAS"/>
    <property type="match status" value="2"/>
</dbReference>
<dbReference type="Gene3D" id="3.30.70.270">
    <property type="match status" value="1"/>
</dbReference>
<proteinExistence type="predicted"/>
<evidence type="ECO:0000313" key="4">
    <source>
        <dbReference type="EMBL" id="TDQ43732.1"/>
    </source>
</evidence>
<dbReference type="InterPro" id="IPR013767">
    <property type="entry name" value="PAS_fold"/>
</dbReference>
<dbReference type="InterPro" id="IPR000014">
    <property type="entry name" value="PAS"/>
</dbReference>
<dbReference type="Gene3D" id="3.20.20.450">
    <property type="entry name" value="EAL domain"/>
    <property type="match status" value="1"/>
</dbReference>
<dbReference type="InterPro" id="IPR043128">
    <property type="entry name" value="Rev_trsase/Diguanyl_cyclase"/>
</dbReference>
<dbReference type="CDD" id="cd00130">
    <property type="entry name" value="PAS"/>
    <property type="match status" value="1"/>
</dbReference>
<dbReference type="SUPFAM" id="SSF55073">
    <property type="entry name" value="Nucleotide cyclase"/>
    <property type="match status" value="1"/>
</dbReference>
<evidence type="ECO:0000259" key="1">
    <source>
        <dbReference type="PROSITE" id="PS50112"/>
    </source>
</evidence>
<dbReference type="PANTHER" id="PTHR44757">
    <property type="entry name" value="DIGUANYLATE CYCLASE DGCP"/>
    <property type="match status" value="1"/>
</dbReference>
<dbReference type="PROSITE" id="PS50883">
    <property type="entry name" value="EAL"/>
    <property type="match status" value="1"/>
</dbReference>
<dbReference type="InterPro" id="IPR035919">
    <property type="entry name" value="EAL_sf"/>
</dbReference>
<dbReference type="SUPFAM" id="SSF141868">
    <property type="entry name" value="EAL domain-like"/>
    <property type="match status" value="1"/>
</dbReference>
<dbReference type="InterPro" id="IPR001610">
    <property type="entry name" value="PAC"/>
</dbReference>
<accession>A0A4R6UCL0</accession>